<evidence type="ECO:0000259" key="1">
    <source>
        <dbReference type="Pfam" id="PF06202"/>
    </source>
</evidence>
<dbReference type="GO" id="GO:0004134">
    <property type="term" value="F:4-alpha-glucanotransferase activity"/>
    <property type="evidence" value="ECO:0007669"/>
    <property type="project" value="InterPro"/>
</dbReference>
<gene>
    <name evidence="2" type="primary">ORF424</name>
</gene>
<feature type="non-terminal residue" evidence="2">
    <location>
        <position position="75"/>
    </location>
</feature>
<name>A0A0B6XU60_9EUPU</name>
<feature type="domain" description="Glycogen debranching enzyme C-terminal" evidence="1">
    <location>
        <begin position="16"/>
        <end position="73"/>
    </location>
</feature>
<dbReference type="GO" id="GO:0005980">
    <property type="term" value="P:glycogen catabolic process"/>
    <property type="evidence" value="ECO:0007669"/>
    <property type="project" value="InterPro"/>
</dbReference>
<reference evidence="2" key="1">
    <citation type="submission" date="2014-12" db="EMBL/GenBank/DDBJ databases">
        <title>Insight into the proteome of Arion vulgaris.</title>
        <authorList>
            <person name="Aradska J."/>
            <person name="Bulat T."/>
            <person name="Smidak R."/>
            <person name="Sarate P."/>
            <person name="Gangsoo J."/>
            <person name="Sialana F."/>
            <person name="Bilban M."/>
            <person name="Lubec G."/>
        </authorList>
    </citation>
    <scope>NUCLEOTIDE SEQUENCE</scope>
    <source>
        <tissue evidence="2">Skin</tissue>
    </source>
</reference>
<proteinExistence type="predicted"/>
<feature type="non-terminal residue" evidence="2">
    <location>
        <position position="1"/>
    </location>
</feature>
<dbReference type="Pfam" id="PF06202">
    <property type="entry name" value="GDE_C"/>
    <property type="match status" value="1"/>
</dbReference>
<sequence length="75" mass="8474">PAFLSLNSTVPLKNLIFESLNKHFNGIEFRERNAGHKIDDQMQDQGFNINVFTDEEGFVCGGNELNAGTWMDKRG</sequence>
<evidence type="ECO:0000313" key="2">
    <source>
        <dbReference type="EMBL" id="CEK47041.1"/>
    </source>
</evidence>
<dbReference type="GO" id="GO:0004135">
    <property type="term" value="F:amylo-alpha-1,6-glucosidase activity"/>
    <property type="evidence" value="ECO:0007669"/>
    <property type="project" value="InterPro"/>
</dbReference>
<dbReference type="PANTHER" id="PTHR10569:SF2">
    <property type="entry name" value="GLYCOGEN DEBRANCHING ENZYME"/>
    <property type="match status" value="1"/>
</dbReference>
<dbReference type="InterPro" id="IPR032790">
    <property type="entry name" value="GDE_C"/>
</dbReference>
<protein>
    <recommendedName>
        <fullName evidence="1">Glycogen debranching enzyme C-terminal domain-containing protein</fullName>
    </recommendedName>
</protein>
<dbReference type="AlphaFoldDB" id="A0A0B6XU60"/>
<dbReference type="PANTHER" id="PTHR10569">
    <property type="entry name" value="GLYCOGEN DEBRANCHING ENZYME"/>
    <property type="match status" value="1"/>
</dbReference>
<dbReference type="EMBL" id="HACG01000176">
    <property type="protein sequence ID" value="CEK47041.1"/>
    <property type="molecule type" value="Transcribed_RNA"/>
</dbReference>
<accession>A0A0B6XU60</accession>
<organism evidence="2">
    <name type="scientific">Arion vulgaris</name>
    <dbReference type="NCBI Taxonomy" id="1028688"/>
    <lineage>
        <taxon>Eukaryota</taxon>
        <taxon>Metazoa</taxon>
        <taxon>Spiralia</taxon>
        <taxon>Lophotrochozoa</taxon>
        <taxon>Mollusca</taxon>
        <taxon>Gastropoda</taxon>
        <taxon>Heterobranchia</taxon>
        <taxon>Euthyneura</taxon>
        <taxon>Panpulmonata</taxon>
        <taxon>Eupulmonata</taxon>
        <taxon>Stylommatophora</taxon>
        <taxon>Helicina</taxon>
        <taxon>Arionoidea</taxon>
        <taxon>Arionidae</taxon>
        <taxon>Arion</taxon>
    </lineage>
</organism>
<dbReference type="InterPro" id="IPR010401">
    <property type="entry name" value="AGL/Gdb1"/>
</dbReference>